<keyword evidence="1" id="KW-0472">Membrane</keyword>
<keyword evidence="1" id="KW-0812">Transmembrane</keyword>
<keyword evidence="3" id="KW-1185">Reference proteome</keyword>
<dbReference type="AlphaFoldDB" id="A0A7X0EF78"/>
<name>A0A7X0EF78_9PROT</name>
<sequence>MAAPTPLAVPYDAHHRRLSPDTRIILMVLAALSGALSLFAGVVLRDLFPFIGVMLQGF</sequence>
<evidence type="ECO:0000256" key="1">
    <source>
        <dbReference type="SAM" id="Phobius"/>
    </source>
</evidence>
<evidence type="ECO:0000313" key="3">
    <source>
        <dbReference type="Proteomes" id="UP000539175"/>
    </source>
</evidence>
<gene>
    <name evidence="2" type="ORF">FHS74_004316</name>
</gene>
<protein>
    <submittedName>
        <fullName evidence="2">Uncharacterized protein</fullName>
    </submittedName>
</protein>
<dbReference type="EMBL" id="JACIIZ010000013">
    <property type="protein sequence ID" value="MBB6253740.1"/>
    <property type="molecule type" value="Genomic_DNA"/>
</dbReference>
<organism evidence="2 3">
    <name type="scientific">Nitrospirillum iridis</name>
    <dbReference type="NCBI Taxonomy" id="765888"/>
    <lineage>
        <taxon>Bacteria</taxon>
        <taxon>Pseudomonadati</taxon>
        <taxon>Pseudomonadota</taxon>
        <taxon>Alphaproteobacteria</taxon>
        <taxon>Rhodospirillales</taxon>
        <taxon>Azospirillaceae</taxon>
        <taxon>Nitrospirillum</taxon>
    </lineage>
</organism>
<accession>A0A7X0EF78</accession>
<keyword evidence="1" id="KW-1133">Transmembrane helix</keyword>
<feature type="transmembrane region" description="Helical" evidence="1">
    <location>
        <begin position="24"/>
        <end position="44"/>
    </location>
</feature>
<dbReference type="Proteomes" id="UP000539175">
    <property type="component" value="Unassembled WGS sequence"/>
</dbReference>
<dbReference type="RefSeq" id="WP_184804883.1">
    <property type="nucleotide sequence ID" value="NZ_JACIIZ010000013.1"/>
</dbReference>
<evidence type="ECO:0000313" key="2">
    <source>
        <dbReference type="EMBL" id="MBB6253740.1"/>
    </source>
</evidence>
<comment type="caution">
    <text evidence="2">The sequence shown here is derived from an EMBL/GenBank/DDBJ whole genome shotgun (WGS) entry which is preliminary data.</text>
</comment>
<reference evidence="2 3" key="1">
    <citation type="submission" date="2020-08" db="EMBL/GenBank/DDBJ databases">
        <title>Genomic Encyclopedia of Type Strains, Phase IV (KMG-IV): sequencing the most valuable type-strain genomes for metagenomic binning, comparative biology and taxonomic classification.</title>
        <authorList>
            <person name="Goeker M."/>
        </authorList>
    </citation>
    <scope>NUCLEOTIDE SEQUENCE [LARGE SCALE GENOMIC DNA]</scope>
    <source>
        <strain evidence="2 3">DSM 22198</strain>
    </source>
</reference>
<proteinExistence type="predicted"/>